<evidence type="ECO:0000313" key="3">
    <source>
        <dbReference type="Proteomes" id="UP000320390"/>
    </source>
</evidence>
<proteinExistence type="predicted"/>
<keyword evidence="1" id="KW-1133">Transmembrane helix</keyword>
<dbReference type="AlphaFoldDB" id="A0A518F0W5"/>
<organism evidence="2 3">
    <name type="scientific">Saltatorellus ferox</name>
    <dbReference type="NCBI Taxonomy" id="2528018"/>
    <lineage>
        <taxon>Bacteria</taxon>
        <taxon>Pseudomonadati</taxon>
        <taxon>Planctomycetota</taxon>
        <taxon>Planctomycetia</taxon>
        <taxon>Planctomycetia incertae sedis</taxon>
        <taxon>Saltatorellus</taxon>
    </lineage>
</organism>
<feature type="transmembrane region" description="Helical" evidence="1">
    <location>
        <begin position="12"/>
        <end position="34"/>
    </location>
</feature>
<evidence type="ECO:0008006" key="4">
    <source>
        <dbReference type="Google" id="ProtNLM"/>
    </source>
</evidence>
<dbReference type="InterPro" id="IPR021889">
    <property type="entry name" value="DUF3500"/>
</dbReference>
<keyword evidence="3" id="KW-1185">Reference proteome</keyword>
<keyword evidence="1" id="KW-0812">Transmembrane</keyword>
<name>A0A518F0W5_9BACT</name>
<dbReference type="Pfam" id="PF12006">
    <property type="entry name" value="DUF3500"/>
    <property type="match status" value="1"/>
</dbReference>
<gene>
    <name evidence="2" type="ORF">Poly30_55200</name>
</gene>
<dbReference type="PANTHER" id="PTHR37489">
    <property type="entry name" value="DUF3500 DOMAIN-CONTAINING PROTEIN"/>
    <property type="match status" value="1"/>
</dbReference>
<evidence type="ECO:0000256" key="1">
    <source>
        <dbReference type="SAM" id="Phobius"/>
    </source>
</evidence>
<protein>
    <recommendedName>
        <fullName evidence="4">DUF3500 domain-containing protein</fullName>
    </recommendedName>
</protein>
<dbReference type="RefSeq" id="WP_419190726.1">
    <property type="nucleotide sequence ID" value="NZ_CP036434.1"/>
</dbReference>
<reference evidence="2 3" key="1">
    <citation type="submission" date="2019-02" db="EMBL/GenBank/DDBJ databases">
        <title>Deep-cultivation of Planctomycetes and their phenomic and genomic characterization uncovers novel biology.</title>
        <authorList>
            <person name="Wiegand S."/>
            <person name="Jogler M."/>
            <person name="Boedeker C."/>
            <person name="Pinto D."/>
            <person name="Vollmers J."/>
            <person name="Rivas-Marin E."/>
            <person name="Kohn T."/>
            <person name="Peeters S.H."/>
            <person name="Heuer A."/>
            <person name="Rast P."/>
            <person name="Oberbeckmann S."/>
            <person name="Bunk B."/>
            <person name="Jeske O."/>
            <person name="Meyerdierks A."/>
            <person name="Storesund J.E."/>
            <person name="Kallscheuer N."/>
            <person name="Luecker S."/>
            <person name="Lage O.M."/>
            <person name="Pohl T."/>
            <person name="Merkel B.J."/>
            <person name="Hornburger P."/>
            <person name="Mueller R.-W."/>
            <person name="Bruemmer F."/>
            <person name="Labrenz M."/>
            <person name="Spormann A.M."/>
            <person name="Op den Camp H."/>
            <person name="Overmann J."/>
            <person name="Amann R."/>
            <person name="Jetten M.S.M."/>
            <person name="Mascher T."/>
            <person name="Medema M.H."/>
            <person name="Devos D.P."/>
            <person name="Kaster A.-K."/>
            <person name="Ovreas L."/>
            <person name="Rohde M."/>
            <person name="Galperin M.Y."/>
            <person name="Jogler C."/>
        </authorList>
    </citation>
    <scope>NUCLEOTIDE SEQUENCE [LARGE SCALE GENOMIC DNA]</scope>
    <source>
        <strain evidence="2 3">Poly30</strain>
    </source>
</reference>
<dbReference type="PANTHER" id="PTHR37489:SF1">
    <property type="entry name" value="DUF3500 DOMAIN-CONTAINING PROTEIN"/>
    <property type="match status" value="1"/>
</dbReference>
<dbReference type="EMBL" id="CP036434">
    <property type="protein sequence ID" value="QDV09959.1"/>
    <property type="molecule type" value="Genomic_DNA"/>
</dbReference>
<sequence length="375" mass="40475">MLHSPTPTQALVSRLAPGASFLSVGLLGMVAWLATLQAPAPLDPATPPQGAETGDGIARGHSMAAYTKGFLSQLDEGGRELATASMDDPERRQWAFGPVRREGIRLDQINQQQFGLLEALLDTALSESGMAAWHQIRDLENVLRKLESTPERVAEHRDPNLYWLRIYGTPDASESWSWRFEGHHLALHVTCRPGSTPTVTPLFVGANPLFGASRQGIAMSDEKPAQVEAFADLNAAFNVLIGELDDGAALAAAPEISGVGPTDRPGDVRMAPGQRELPEASGVARAQLGSAASEALDRLLTTYLELIDPELRTFSLESSPADEVHFTRWGGTTLAEPRTWSIVTKTFALELATTDGPHHVHALLRDVTRDFGGKE</sequence>
<accession>A0A518F0W5</accession>
<evidence type="ECO:0000313" key="2">
    <source>
        <dbReference type="EMBL" id="QDV09959.1"/>
    </source>
</evidence>
<keyword evidence="1" id="KW-0472">Membrane</keyword>
<dbReference type="Proteomes" id="UP000320390">
    <property type="component" value="Chromosome"/>
</dbReference>